<comment type="catalytic activity">
    <reaction evidence="7">
        <text>Fe(2+)(in) = Fe(2+)(out)</text>
        <dbReference type="Rhea" id="RHEA:28486"/>
        <dbReference type="ChEBI" id="CHEBI:29033"/>
    </reaction>
</comment>
<evidence type="ECO:0000256" key="10">
    <source>
        <dbReference type="PIRSR" id="PIRSR002560-1"/>
    </source>
</evidence>
<feature type="binding site" evidence="10">
    <location>
        <position position="131"/>
    </location>
    <ligand>
        <name>Fe cation</name>
        <dbReference type="ChEBI" id="CHEBI:24875"/>
        <label>2</label>
    </ligand>
</feature>
<dbReference type="InterPro" id="IPR002024">
    <property type="entry name" value="Bacterioferritin"/>
</dbReference>
<evidence type="ECO:0000256" key="7">
    <source>
        <dbReference type="ARBA" id="ARBA00036243"/>
    </source>
</evidence>
<dbReference type="GO" id="GO:0020037">
    <property type="term" value="F:heme binding"/>
    <property type="evidence" value="ECO:0007669"/>
    <property type="project" value="TreeGrafter"/>
</dbReference>
<evidence type="ECO:0000256" key="2">
    <source>
        <dbReference type="ARBA" id="ARBA00011637"/>
    </source>
</evidence>
<dbReference type="PROSITE" id="PS50905">
    <property type="entry name" value="FERRITIN_LIKE"/>
    <property type="match status" value="1"/>
</dbReference>
<accession>A0A4R6LNR6</accession>
<evidence type="ECO:0000256" key="1">
    <source>
        <dbReference type="ARBA" id="ARBA00001970"/>
    </source>
</evidence>
<evidence type="ECO:0000313" key="12">
    <source>
        <dbReference type="Proteomes" id="UP000215896"/>
    </source>
</evidence>
<dbReference type="InterPro" id="IPR008331">
    <property type="entry name" value="Ferritin_DPS_dom"/>
</dbReference>
<feature type="binding site" evidence="10">
    <location>
        <position position="95"/>
    </location>
    <ligand>
        <name>Fe cation</name>
        <dbReference type="ChEBI" id="CHEBI:24875"/>
        <label>2</label>
    </ligand>
</feature>
<evidence type="ECO:0000256" key="8">
    <source>
        <dbReference type="ARBA" id="ARBA00047990"/>
    </source>
</evidence>
<dbReference type="GO" id="GO:0006879">
    <property type="term" value="P:intracellular iron ion homeostasis"/>
    <property type="evidence" value="ECO:0007669"/>
    <property type="project" value="UniProtKB-KW"/>
</dbReference>
<feature type="binding site" evidence="10">
    <location>
        <position position="52"/>
    </location>
    <ligand>
        <name>Fe cation</name>
        <dbReference type="ChEBI" id="CHEBI:24875"/>
        <label>2</label>
    </ligand>
</feature>
<feature type="binding site" evidence="10">
    <location>
        <position position="128"/>
    </location>
    <ligand>
        <name>Fe cation</name>
        <dbReference type="ChEBI" id="CHEBI:24875"/>
        <label>1</label>
    </ligand>
</feature>
<dbReference type="InterPro" id="IPR009040">
    <property type="entry name" value="Ferritin-like_diiron"/>
</dbReference>
<evidence type="ECO:0000313" key="11">
    <source>
        <dbReference type="EMBL" id="OYO11819.1"/>
    </source>
</evidence>
<keyword evidence="3 9" id="KW-0409">Iron storage</keyword>
<dbReference type="Gene3D" id="1.20.1260.10">
    <property type="match status" value="1"/>
</dbReference>
<feature type="binding site" evidence="10">
    <location>
        <position position="128"/>
    </location>
    <ligand>
        <name>Fe cation</name>
        <dbReference type="ChEBI" id="CHEBI:24875"/>
        <label>2</label>
    </ligand>
</feature>
<comment type="function">
    <text evidence="9">Iron-storage protein, whose ferroxidase center binds Fe(2+), oxidizes it using dioxygen to Fe(3+), and participates in the subsequent Fe(3+) oxide mineral core formation within the central cavity of the BFR protein shell.</text>
</comment>
<evidence type="ECO:0000256" key="4">
    <source>
        <dbReference type="ARBA" id="ARBA00022617"/>
    </source>
</evidence>
<keyword evidence="4" id="KW-0349">Heme</keyword>
<dbReference type="GO" id="GO:0006826">
    <property type="term" value="P:iron ion transport"/>
    <property type="evidence" value="ECO:0007669"/>
    <property type="project" value="InterPro"/>
</dbReference>
<keyword evidence="6 9" id="KW-0408">Iron</keyword>
<dbReference type="OrthoDB" id="9800505at2"/>
<dbReference type="NCBIfam" id="TIGR00754">
    <property type="entry name" value="bfr"/>
    <property type="match status" value="1"/>
</dbReference>
<evidence type="ECO:0000256" key="6">
    <source>
        <dbReference type="ARBA" id="ARBA00023004"/>
    </source>
</evidence>
<dbReference type="AlphaFoldDB" id="A0A255G7C2"/>
<dbReference type="PANTHER" id="PTHR30295">
    <property type="entry name" value="BACTERIOFERRITIN"/>
    <property type="match status" value="1"/>
</dbReference>
<accession>A0A255G7C2</accession>
<proteinExistence type="inferred from homology"/>
<keyword evidence="12" id="KW-1185">Reference proteome</keyword>
<evidence type="ECO:0000256" key="5">
    <source>
        <dbReference type="ARBA" id="ARBA00022723"/>
    </source>
</evidence>
<gene>
    <name evidence="11" type="primary">bfr</name>
    <name evidence="11" type="ORF">CGZ94_15610</name>
</gene>
<dbReference type="EC" id="1.16.3.1" evidence="9"/>
<dbReference type="EMBL" id="NMVO01000015">
    <property type="protein sequence ID" value="OYO11819.1"/>
    <property type="molecule type" value="Genomic_DNA"/>
</dbReference>
<dbReference type="Pfam" id="PF00210">
    <property type="entry name" value="Ferritin"/>
    <property type="match status" value="1"/>
</dbReference>
<dbReference type="InterPro" id="IPR009078">
    <property type="entry name" value="Ferritin-like_SF"/>
</dbReference>
<dbReference type="RefSeq" id="WP_094357404.1">
    <property type="nucleotide sequence ID" value="NZ_NMVK01000011.1"/>
</dbReference>
<comment type="catalytic activity">
    <reaction evidence="8 9">
        <text>4 Fe(2+) + O2 + 4 H(+) = 4 Fe(3+) + 2 H2O</text>
        <dbReference type="Rhea" id="RHEA:11148"/>
        <dbReference type="ChEBI" id="CHEBI:15377"/>
        <dbReference type="ChEBI" id="CHEBI:15378"/>
        <dbReference type="ChEBI" id="CHEBI:15379"/>
        <dbReference type="ChEBI" id="CHEBI:29033"/>
        <dbReference type="ChEBI" id="CHEBI:29034"/>
        <dbReference type="EC" id="1.16.3.1"/>
    </reaction>
</comment>
<comment type="similarity">
    <text evidence="9">Belongs to the bacterioferritin family.</text>
</comment>
<feature type="binding site" evidence="10">
    <location>
        <position position="52"/>
    </location>
    <ligand>
        <name>Fe cation</name>
        <dbReference type="ChEBI" id="CHEBI:24875"/>
        <label>1</label>
    </ligand>
</feature>
<name>A0A255G7C2_9ACTN</name>
<evidence type="ECO:0000256" key="3">
    <source>
        <dbReference type="ARBA" id="ARBA00022434"/>
    </source>
</evidence>
<feature type="binding site" evidence="10">
    <location>
        <position position="19"/>
    </location>
    <ligand>
        <name>Fe cation</name>
        <dbReference type="ChEBI" id="CHEBI:24875"/>
        <label>1</label>
    </ligand>
</feature>
<dbReference type="GO" id="GO:0005829">
    <property type="term" value="C:cytosol"/>
    <property type="evidence" value="ECO:0007669"/>
    <property type="project" value="TreeGrafter"/>
</dbReference>
<dbReference type="InterPro" id="IPR012347">
    <property type="entry name" value="Ferritin-like"/>
</dbReference>
<comment type="caution">
    <text evidence="11">The sequence shown here is derived from an EMBL/GenBank/DDBJ whole genome shotgun (WGS) entry which is preliminary data.</text>
</comment>
<dbReference type="PANTHER" id="PTHR30295:SF0">
    <property type="entry name" value="BACTERIOFERRITIN"/>
    <property type="match status" value="1"/>
</dbReference>
<dbReference type="GO" id="GO:0004322">
    <property type="term" value="F:ferroxidase activity"/>
    <property type="evidence" value="ECO:0007669"/>
    <property type="project" value="UniProtKB-EC"/>
</dbReference>
<dbReference type="GO" id="GO:0008199">
    <property type="term" value="F:ferric iron binding"/>
    <property type="evidence" value="ECO:0007669"/>
    <property type="project" value="InterPro"/>
</dbReference>
<comment type="cofactor">
    <cofactor evidence="1">
        <name>heme b</name>
        <dbReference type="ChEBI" id="CHEBI:60344"/>
    </cofactor>
</comment>
<organism evidence="11 12">
    <name type="scientific">Enemella evansiae</name>
    <dbReference type="NCBI Taxonomy" id="2016499"/>
    <lineage>
        <taxon>Bacteria</taxon>
        <taxon>Bacillati</taxon>
        <taxon>Actinomycetota</taxon>
        <taxon>Actinomycetes</taxon>
        <taxon>Propionibacteriales</taxon>
        <taxon>Propionibacteriaceae</taxon>
        <taxon>Enemella</taxon>
    </lineage>
</organism>
<dbReference type="Proteomes" id="UP000215896">
    <property type="component" value="Unassembled WGS sequence"/>
</dbReference>
<evidence type="ECO:0000256" key="9">
    <source>
        <dbReference type="PIRNR" id="PIRNR002560"/>
    </source>
</evidence>
<feature type="binding site" description="axial binding residue" evidence="10">
    <location>
        <position position="53"/>
    </location>
    <ligand>
        <name>heme b</name>
        <dbReference type="ChEBI" id="CHEBI:60344"/>
        <note>ligand shared between dimeric partners</note>
    </ligand>
    <ligandPart>
        <name>Fe</name>
        <dbReference type="ChEBI" id="CHEBI:18248"/>
    </ligandPart>
</feature>
<dbReference type="CDD" id="cd00907">
    <property type="entry name" value="Bacterioferritin"/>
    <property type="match status" value="1"/>
</dbReference>
<dbReference type="SUPFAM" id="SSF47240">
    <property type="entry name" value="Ferritin-like"/>
    <property type="match status" value="1"/>
</dbReference>
<protein>
    <recommendedName>
        <fullName evidence="9">Bacterioferritin</fullName>
        <ecNumber evidence="9">1.16.3.1</ecNumber>
    </recommendedName>
</protein>
<keyword evidence="5 9" id="KW-0479">Metal-binding</keyword>
<reference evidence="11 12" key="1">
    <citation type="submission" date="2017-07" db="EMBL/GenBank/DDBJ databases">
        <title>Draft whole genome sequences of clinical Proprionibacteriaceae strains.</title>
        <authorList>
            <person name="Bernier A.-M."/>
            <person name="Bernard K."/>
            <person name="Domingo M.-C."/>
        </authorList>
    </citation>
    <scope>NUCLEOTIDE SEQUENCE [LARGE SCALE GENOMIC DNA]</scope>
    <source>
        <strain evidence="11 12">NML 030167</strain>
    </source>
</reference>
<sequence>MKPRSPRVVELLNDALTTELTVINSYFLTARVLDNRGLGHLGKVFYELSIGEMKDADDLIQRILFFDGHPNLQKLKPLQVGEEAREMLELARDSEYAAVAQFNDAAKECHELGDHATAAIFEEMARDEEEHADFFEGQLDAIDRVGVENYLAQQVPVGEAPGS</sequence>
<dbReference type="PRINTS" id="PR00601">
    <property type="entry name" value="BACFERRITIN"/>
</dbReference>
<dbReference type="PIRSF" id="PIRSF002560">
    <property type="entry name" value="Bacterioferritin"/>
    <property type="match status" value="1"/>
</dbReference>
<comment type="subunit">
    <text evidence="2">Homooligomer of 24 subunits, arranged as 12 dimers, that are packed together to form an approximately spherical molecule with a central cavity, in which large amounts of iron can be deposited.</text>
</comment>